<dbReference type="CDD" id="cd01425">
    <property type="entry name" value="RPS2"/>
    <property type="match status" value="1"/>
</dbReference>
<protein>
    <recommendedName>
        <fullName evidence="4 5">Small ribosomal subunit protein uS2</fullName>
    </recommendedName>
</protein>
<dbReference type="EMBL" id="MGFM01000028">
    <property type="protein sequence ID" value="OGM05664.1"/>
    <property type="molecule type" value="Genomic_DNA"/>
</dbReference>
<dbReference type="PRINTS" id="PR00395">
    <property type="entry name" value="RIBOSOMALS2"/>
</dbReference>
<evidence type="ECO:0000256" key="4">
    <source>
        <dbReference type="ARBA" id="ARBA00035256"/>
    </source>
</evidence>
<dbReference type="InterPro" id="IPR001865">
    <property type="entry name" value="Ribosomal_uS2"/>
</dbReference>
<dbReference type="GO" id="GO:0006412">
    <property type="term" value="P:translation"/>
    <property type="evidence" value="ECO:0007669"/>
    <property type="project" value="UniProtKB-UniRule"/>
</dbReference>
<dbReference type="SUPFAM" id="SSF52313">
    <property type="entry name" value="Ribosomal protein S2"/>
    <property type="match status" value="1"/>
</dbReference>
<comment type="caution">
    <text evidence="7">The sequence shown here is derived from an EMBL/GenBank/DDBJ whole genome shotgun (WGS) entry which is preliminary data.</text>
</comment>
<dbReference type="GO" id="GO:0022627">
    <property type="term" value="C:cytosolic small ribosomal subunit"/>
    <property type="evidence" value="ECO:0007669"/>
    <property type="project" value="TreeGrafter"/>
</dbReference>
<organism evidence="7 8">
    <name type="scientific">Candidatus Woesebacteria bacterium GWB1_43_5</name>
    <dbReference type="NCBI Taxonomy" id="1802474"/>
    <lineage>
        <taxon>Bacteria</taxon>
        <taxon>Candidatus Woeseibacteriota</taxon>
    </lineage>
</organism>
<dbReference type="Gene3D" id="1.10.287.610">
    <property type="entry name" value="Helix hairpin bin"/>
    <property type="match status" value="1"/>
</dbReference>
<accession>A0A1F7WS62</accession>
<dbReference type="PANTHER" id="PTHR12534">
    <property type="entry name" value="30S RIBOSOMAL PROTEIN S2 PROKARYOTIC AND ORGANELLAR"/>
    <property type="match status" value="1"/>
</dbReference>
<dbReference type="AlphaFoldDB" id="A0A1F7WS62"/>
<name>A0A1F7WS62_9BACT</name>
<dbReference type="Proteomes" id="UP000178812">
    <property type="component" value="Unassembled WGS sequence"/>
</dbReference>
<dbReference type="InterPro" id="IPR018130">
    <property type="entry name" value="Ribosomal_uS2_CS"/>
</dbReference>
<dbReference type="InterPro" id="IPR023591">
    <property type="entry name" value="Ribosomal_uS2_flav_dom_sf"/>
</dbReference>
<keyword evidence="2 5" id="KW-0689">Ribosomal protein</keyword>
<evidence type="ECO:0000256" key="3">
    <source>
        <dbReference type="ARBA" id="ARBA00023274"/>
    </source>
</evidence>
<keyword evidence="3 5" id="KW-0687">Ribonucleoprotein</keyword>
<dbReference type="Gene3D" id="3.40.50.10490">
    <property type="entry name" value="Glucose-6-phosphate isomerase like protein, domain 1"/>
    <property type="match status" value="1"/>
</dbReference>
<reference evidence="7 8" key="1">
    <citation type="journal article" date="2016" name="Nat. Commun.">
        <title>Thousands of microbial genomes shed light on interconnected biogeochemical processes in an aquifer system.</title>
        <authorList>
            <person name="Anantharaman K."/>
            <person name="Brown C.T."/>
            <person name="Hug L.A."/>
            <person name="Sharon I."/>
            <person name="Castelle C.J."/>
            <person name="Probst A.J."/>
            <person name="Thomas B.C."/>
            <person name="Singh A."/>
            <person name="Wilkins M.J."/>
            <person name="Karaoz U."/>
            <person name="Brodie E.L."/>
            <person name="Williams K.H."/>
            <person name="Hubbard S.S."/>
            <person name="Banfield J.F."/>
        </authorList>
    </citation>
    <scope>NUCLEOTIDE SEQUENCE [LARGE SCALE GENOMIC DNA]</scope>
</reference>
<dbReference type="NCBIfam" id="TIGR01011">
    <property type="entry name" value="rpsB_bact"/>
    <property type="match status" value="1"/>
</dbReference>
<dbReference type="PANTHER" id="PTHR12534:SF0">
    <property type="entry name" value="SMALL RIBOSOMAL SUBUNIT PROTEIN US2M"/>
    <property type="match status" value="1"/>
</dbReference>
<sequence length="242" mass="27346">MTVKISLDELAQRGAHFGHQTRRWNPKMAEFIYGQGDGVHIFDLIKTKEKLEEAIGYLKEAKKEGKVILFVGTKKQAKGKVRQVAESLGFPYIIERWLGGTITNYHQIKKSLDKLKDMHAKRDAGEYKVYTKKERLLLDREITRLERFFGGMSSLNKLPDIIFVVDVKRESTAVLEASGKGIPIVAIVDSNCDPSGVDYVIPMNDDAAKAVEYVLDLINAELLPKHKTEDLKPKTKTNKTKS</sequence>
<evidence type="ECO:0000256" key="2">
    <source>
        <dbReference type="ARBA" id="ARBA00022980"/>
    </source>
</evidence>
<dbReference type="Pfam" id="PF00318">
    <property type="entry name" value="Ribosomal_S2"/>
    <property type="match status" value="1"/>
</dbReference>
<comment type="similarity">
    <text evidence="1 5 6">Belongs to the universal ribosomal protein uS2 family.</text>
</comment>
<evidence type="ECO:0000256" key="5">
    <source>
        <dbReference type="HAMAP-Rule" id="MF_00291"/>
    </source>
</evidence>
<evidence type="ECO:0000256" key="6">
    <source>
        <dbReference type="RuleBase" id="RU003631"/>
    </source>
</evidence>
<gene>
    <name evidence="5" type="primary">rpsB</name>
    <name evidence="7" type="ORF">A2125_00050</name>
</gene>
<evidence type="ECO:0000313" key="8">
    <source>
        <dbReference type="Proteomes" id="UP000178812"/>
    </source>
</evidence>
<dbReference type="InterPro" id="IPR005706">
    <property type="entry name" value="Ribosomal_uS2_bac/mit/plastid"/>
</dbReference>
<dbReference type="GO" id="GO:0003735">
    <property type="term" value="F:structural constituent of ribosome"/>
    <property type="evidence" value="ECO:0007669"/>
    <property type="project" value="InterPro"/>
</dbReference>
<dbReference type="PROSITE" id="PS00963">
    <property type="entry name" value="RIBOSOMAL_S2_2"/>
    <property type="match status" value="1"/>
</dbReference>
<proteinExistence type="inferred from homology"/>
<evidence type="ECO:0000256" key="1">
    <source>
        <dbReference type="ARBA" id="ARBA00006242"/>
    </source>
</evidence>
<evidence type="ECO:0000313" key="7">
    <source>
        <dbReference type="EMBL" id="OGM05664.1"/>
    </source>
</evidence>
<dbReference type="HAMAP" id="MF_00291_B">
    <property type="entry name" value="Ribosomal_uS2_B"/>
    <property type="match status" value="1"/>
</dbReference>